<dbReference type="Pfam" id="PF00106">
    <property type="entry name" value="adh_short"/>
    <property type="match status" value="1"/>
</dbReference>
<sequence length="275" mass="29108">MSDKPVVLLTGASRGLGLAILKLLLSGSSLRHAPFPASHVVTISRTLSPELSTLQSSHPSSLICIQGDVTSASVNTRAVSEAISKFGRLDSVVLNAGVVSTEKISNLSPDAFAEMLNINTISLVTTLSCSLDHLRKSTLGGTVVFVSSGAATGNIAGWGAYNASKAAMNAICRTLANEEDQIAAFAIRPGVVDTDMQTLLRSKGREAMKDDEVQRFLDLHKEGKLLKPEQPAYTIAALATKGKRDEPKGKDGKGLGQQGAFVTWNEDVLEGYKNE</sequence>
<dbReference type="PANTHER" id="PTHR43008">
    <property type="entry name" value="BENZIL REDUCTASE"/>
    <property type="match status" value="1"/>
</dbReference>
<evidence type="ECO:0000256" key="4">
    <source>
        <dbReference type="RuleBase" id="RU000363"/>
    </source>
</evidence>
<dbReference type="PROSITE" id="PS00061">
    <property type="entry name" value="ADH_SHORT"/>
    <property type="match status" value="1"/>
</dbReference>
<organism evidence="5 6">
    <name type="scientific">Ustilago trichophora</name>
    <dbReference type="NCBI Taxonomy" id="86804"/>
    <lineage>
        <taxon>Eukaryota</taxon>
        <taxon>Fungi</taxon>
        <taxon>Dikarya</taxon>
        <taxon>Basidiomycota</taxon>
        <taxon>Ustilaginomycotina</taxon>
        <taxon>Ustilaginomycetes</taxon>
        <taxon>Ustilaginales</taxon>
        <taxon>Ustilaginaceae</taxon>
        <taxon>Ustilago</taxon>
    </lineage>
</organism>
<proteinExistence type="inferred from homology"/>
<dbReference type="GO" id="GO:0050664">
    <property type="term" value="F:oxidoreductase activity, acting on NAD(P)H, oxygen as acceptor"/>
    <property type="evidence" value="ECO:0007669"/>
    <property type="project" value="TreeGrafter"/>
</dbReference>
<dbReference type="Gene3D" id="3.40.50.720">
    <property type="entry name" value="NAD(P)-binding Rossmann-like Domain"/>
    <property type="match status" value="1"/>
</dbReference>
<dbReference type="EMBL" id="OOIN01000032">
    <property type="protein sequence ID" value="SPO30231.1"/>
    <property type="molecule type" value="Genomic_DNA"/>
</dbReference>
<dbReference type="InterPro" id="IPR036291">
    <property type="entry name" value="NAD(P)-bd_dom_sf"/>
</dbReference>
<reference evidence="5 6" key="1">
    <citation type="submission" date="2018-03" db="EMBL/GenBank/DDBJ databases">
        <authorList>
            <person name="Guldener U."/>
        </authorList>
    </citation>
    <scope>NUCLEOTIDE SEQUENCE [LARGE SCALE GENOMIC DNA]</scope>
    <source>
        <strain evidence="5 6">NBRC100155</strain>
    </source>
</reference>
<evidence type="ECO:0000256" key="2">
    <source>
        <dbReference type="ARBA" id="ARBA00022857"/>
    </source>
</evidence>
<dbReference type="PRINTS" id="PR00081">
    <property type="entry name" value="GDHRDH"/>
</dbReference>
<dbReference type="AlphaFoldDB" id="A0A5C3EL57"/>
<comment type="similarity">
    <text evidence="1 4">Belongs to the short-chain dehydrogenases/reductases (SDR) family.</text>
</comment>
<dbReference type="InterPro" id="IPR020904">
    <property type="entry name" value="Sc_DH/Rdtase_CS"/>
</dbReference>
<evidence type="ECO:0000313" key="5">
    <source>
        <dbReference type="EMBL" id="SPO30231.1"/>
    </source>
</evidence>
<dbReference type="PRINTS" id="PR00080">
    <property type="entry name" value="SDRFAMILY"/>
</dbReference>
<keyword evidence="2" id="KW-0521">NADP</keyword>
<keyword evidence="3" id="KW-0560">Oxidoreductase</keyword>
<evidence type="ECO:0000256" key="3">
    <source>
        <dbReference type="ARBA" id="ARBA00023002"/>
    </source>
</evidence>
<dbReference type="SUPFAM" id="SSF51735">
    <property type="entry name" value="NAD(P)-binding Rossmann-fold domains"/>
    <property type="match status" value="1"/>
</dbReference>
<keyword evidence="6" id="KW-1185">Reference proteome</keyword>
<accession>A0A5C3EL57</accession>
<protein>
    <submittedName>
        <fullName evidence="5">Related to dehydrogenase</fullName>
    </submittedName>
</protein>
<dbReference type="GO" id="GO:0016616">
    <property type="term" value="F:oxidoreductase activity, acting on the CH-OH group of donors, NAD or NADP as acceptor"/>
    <property type="evidence" value="ECO:0007669"/>
    <property type="project" value="UniProtKB-ARBA"/>
</dbReference>
<dbReference type="OrthoDB" id="9876299at2759"/>
<gene>
    <name evidence="5" type="ORF">UTRI_05695</name>
</gene>
<evidence type="ECO:0000256" key="1">
    <source>
        <dbReference type="ARBA" id="ARBA00006484"/>
    </source>
</evidence>
<evidence type="ECO:0000313" key="6">
    <source>
        <dbReference type="Proteomes" id="UP000324022"/>
    </source>
</evidence>
<name>A0A5C3EL57_9BASI</name>
<dbReference type="PANTHER" id="PTHR43008:SF8">
    <property type="entry name" value="BENZIL REDUCTASE ((S)-BENZOIN FORMING) IRC24"/>
    <property type="match status" value="1"/>
</dbReference>
<dbReference type="Proteomes" id="UP000324022">
    <property type="component" value="Unassembled WGS sequence"/>
</dbReference>
<dbReference type="InterPro" id="IPR002347">
    <property type="entry name" value="SDR_fam"/>
</dbReference>